<proteinExistence type="inferred from homology"/>
<dbReference type="Pfam" id="PF01177">
    <property type="entry name" value="Asp_Glu_race"/>
    <property type="match status" value="1"/>
</dbReference>
<comment type="caution">
    <text evidence="3">The sequence shown here is derived from an EMBL/GenBank/DDBJ whole genome shotgun (WGS) entry which is preliminary data.</text>
</comment>
<keyword evidence="4" id="KW-1185">Reference proteome</keyword>
<protein>
    <submittedName>
        <fullName evidence="3">Amino acid racemase</fullName>
        <ecNumber evidence="3">5.1.1.-</ecNumber>
    </submittedName>
</protein>
<dbReference type="Proteomes" id="UP000297604">
    <property type="component" value="Unassembled WGS sequence"/>
</dbReference>
<dbReference type="InterPro" id="IPR015942">
    <property type="entry name" value="Asp/Glu/hydantoin_racemase"/>
</dbReference>
<dbReference type="RefSeq" id="WP_134448370.1">
    <property type="nucleotide sequence ID" value="NZ_SOFS01000044.1"/>
</dbReference>
<dbReference type="InterPro" id="IPR004380">
    <property type="entry name" value="Asp_race"/>
</dbReference>
<dbReference type="PANTHER" id="PTHR21198:SF7">
    <property type="entry name" value="ASPARTATE-GLUTAMATE RACEMASE FAMILY"/>
    <property type="match status" value="1"/>
</dbReference>
<evidence type="ECO:0000256" key="2">
    <source>
        <dbReference type="ARBA" id="ARBA00023235"/>
    </source>
</evidence>
<evidence type="ECO:0000313" key="4">
    <source>
        <dbReference type="Proteomes" id="UP000297604"/>
    </source>
</evidence>
<organism evidence="3 4">
    <name type="scientific">Cryobacterium glucosi</name>
    <dbReference type="NCBI Taxonomy" id="1259175"/>
    <lineage>
        <taxon>Bacteria</taxon>
        <taxon>Bacillati</taxon>
        <taxon>Actinomycetota</taxon>
        <taxon>Actinomycetes</taxon>
        <taxon>Micrococcales</taxon>
        <taxon>Microbacteriaceae</taxon>
        <taxon>Cryobacterium</taxon>
    </lineage>
</organism>
<dbReference type="PROSITE" id="PS00924">
    <property type="entry name" value="ASP_GLU_RACEMASE_2"/>
    <property type="match status" value="1"/>
</dbReference>
<evidence type="ECO:0000313" key="3">
    <source>
        <dbReference type="EMBL" id="TFC16892.1"/>
    </source>
</evidence>
<dbReference type="EC" id="5.1.1.-" evidence="3"/>
<gene>
    <name evidence="3" type="ORF">E3O46_17275</name>
</gene>
<dbReference type="InterPro" id="IPR033134">
    <property type="entry name" value="Asp/Glu_racemase_AS_2"/>
</dbReference>
<comment type="similarity">
    <text evidence="1">Belongs to the aspartate/glutamate racemases family.</text>
</comment>
<dbReference type="Gene3D" id="3.40.50.1860">
    <property type="match status" value="2"/>
</dbReference>
<dbReference type="EMBL" id="SOFS01000044">
    <property type="protein sequence ID" value="TFC16892.1"/>
    <property type="molecule type" value="Genomic_DNA"/>
</dbReference>
<evidence type="ECO:0000256" key="1">
    <source>
        <dbReference type="ARBA" id="ARBA00007847"/>
    </source>
</evidence>
<reference evidence="3 4" key="1">
    <citation type="submission" date="2019-03" db="EMBL/GenBank/DDBJ databases">
        <title>Genomics of glacier-inhabiting Cryobacterium strains.</title>
        <authorList>
            <person name="Liu Q."/>
            <person name="Xin Y.-H."/>
        </authorList>
    </citation>
    <scope>NUCLEOTIDE SEQUENCE [LARGE SCALE GENOMIC DNA]</scope>
    <source>
        <strain evidence="3 4">MDB1-5</strain>
    </source>
</reference>
<dbReference type="PANTHER" id="PTHR21198">
    <property type="entry name" value="GLUTAMATE RACEMASE"/>
    <property type="match status" value="1"/>
</dbReference>
<dbReference type="SUPFAM" id="SSF53681">
    <property type="entry name" value="Aspartate/glutamate racemase"/>
    <property type="match status" value="2"/>
</dbReference>
<name>A0ABY2II74_9MICO</name>
<dbReference type="InterPro" id="IPR001920">
    <property type="entry name" value="Asp/Glu_race"/>
</dbReference>
<dbReference type="NCBIfam" id="TIGR00035">
    <property type="entry name" value="asp_race"/>
    <property type="match status" value="1"/>
</dbReference>
<sequence>MKQIGLVGGLGWVSTAEYYGLLNVRARDELGDHRSARVLIDSLDEQEFLDAQAEDPSEARCEAMIIESVARLAEAGSEVIALCANGLHRFVPAIIQHTGVEVIDIAGATVDAVTASGLSSVGLLGVRKTMEGEFYRSRFEDKHIEVLTPDEATRSYVHDRIIDELTLGIFTQSTRESFLGVCQELVDRGAEGVVLGCTEIPLLLDVNDAAKFPLFSTTAIHCEAILKAALTS</sequence>
<keyword evidence="2 3" id="KW-0413">Isomerase</keyword>
<accession>A0ABY2II74</accession>
<dbReference type="GO" id="GO:0016853">
    <property type="term" value="F:isomerase activity"/>
    <property type="evidence" value="ECO:0007669"/>
    <property type="project" value="UniProtKB-KW"/>
</dbReference>